<proteinExistence type="predicted"/>
<dbReference type="EMBL" id="ABYW01000005">
    <property type="protein sequence ID" value="EEE41851.1"/>
    <property type="molecule type" value="Genomic_DNA"/>
</dbReference>
<gene>
    <name evidence="3" type="ORF">METSMIALI_00740</name>
</gene>
<dbReference type="AlphaFoldDB" id="B9AEG1"/>
<feature type="coiled-coil region" evidence="1">
    <location>
        <begin position="9"/>
        <end position="36"/>
    </location>
</feature>
<evidence type="ECO:0000256" key="2">
    <source>
        <dbReference type="SAM" id="MobiDB-lite"/>
    </source>
</evidence>
<sequence>MELGAGIENETLQNLIRDCLLELNRLKLDLTELEIAKARDTTPQKIQELENHILNKEKEVSLIKFKAEDEISLLKKQLEEKDALIKNQEDRIYELDYVNNSLDEIKEYFAEQLRDYKKKELAEVNERLNESFKSIAEKDAQINTLSRTIDDYKIQVIKLENNAEFKSRISDLERELEYKNNELSEKNNMITAKENEVSLLRESTIPKDNYINLQKELSFLRESTIPKEDYISLQKELSSRDDKIKRLEEINNFFNELQEEQEAYETMDRTPPFRLEKKRFNKK</sequence>
<keyword evidence="1" id="KW-0175">Coiled coil</keyword>
<comment type="caution">
    <text evidence="3">The sequence shown here is derived from an EMBL/GenBank/DDBJ whole genome shotgun (WGS) entry which is preliminary data.</text>
</comment>
<reference evidence="3 4" key="2">
    <citation type="submission" date="2008-11" db="EMBL/GenBank/DDBJ databases">
        <title>Draft genome sequence of Methanobrevibacter smithii (DSM 2375).</title>
        <authorList>
            <person name="Sudarsanam P."/>
            <person name="Ley R."/>
            <person name="Guruge J."/>
            <person name="Turnbaugh P.J."/>
            <person name="Mahowald M."/>
            <person name="Liep D."/>
            <person name="Gordon J."/>
        </authorList>
    </citation>
    <scope>NUCLEOTIDE SEQUENCE [LARGE SCALE GENOMIC DNA]</scope>
    <source>
        <strain evidence="3 4">DSM 2375</strain>
    </source>
</reference>
<accession>B9AEG1</accession>
<reference evidence="3 4" key="1">
    <citation type="submission" date="2008-10" db="EMBL/GenBank/DDBJ databases">
        <authorList>
            <person name="Fulton L."/>
            <person name="Clifton S."/>
            <person name="Fulton B."/>
            <person name="Xu J."/>
            <person name="Minx P."/>
            <person name="Pepin K.H."/>
            <person name="Johnson M."/>
            <person name="Bhonagiri V."/>
            <person name="Nash W.E."/>
            <person name="Mardis E.R."/>
            <person name="Wilson R.K."/>
        </authorList>
    </citation>
    <scope>NUCLEOTIDE SEQUENCE [LARGE SCALE GENOMIC DNA]</scope>
    <source>
        <strain evidence="3 4">DSM 2375</strain>
    </source>
</reference>
<organism evidence="3 4">
    <name type="scientific">Methanobrevibacter smithii DSM 2375</name>
    <dbReference type="NCBI Taxonomy" id="483214"/>
    <lineage>
        <taxon>Archaea</taxon>
        <taxon>Methanobacteriati</taxon>
        <taxon>Methanobacteriota</taxon>
        <taxon>Methanomada group</taxon>
        <taxon>Methanobacteria</taxon>
        <taxon>Methanobacteriales</taxon>
        <taxon>Methanobacteriaceae</taxon>
        <taxon>Methanobrevibacter</taxon>
    </lineage>
</organism>
<name>B9AEG1_METSM</name>
<feature type="region of interest" description="Disordered" evidence="2">
    <location>
        <begin position="262"/>
        <end position="283"/>
    </location>
</feature>
<dbReference type="PATRIC" id="fig|483214.13.peg.712"/>
<evidence type="ECO:0000256" key="1">
    <source>
        <dbReference type="SAM" id="Coils"/>
    </source>
</evidence>
<protein>
    <submittedName>
        <fullName evidence="3">Uncharacterized protein</fullName>
    </submittedName>
</protein>
<feature type="coiled-coil region" evidence="1">
    <location>
        <begin position="135"/>
        <end position="196"/>
    </location>
</feature>
<dbReference type="OrthoDB" id="81606at2157"/>
<evidence type="ECO:0000313" key="4">
    <source>
        <dbReference type="Proteomes" id="UP000003489"/>
    </source>
</evidence>
<dbReference type="Proteomes" id="UP000003489">
    <property type="component" value="Unassembled WGS sequence"/>
</dbReference>
<evidence type="ECO:0000313" key="3">
    <source>
        <dbReference type="EMBL" id="EEE41851.1"/>
    </source>
</evidence>
<dbReference type="RefSeq" id="WP_004035549.1">
    <property type="nucleotide sequence ID" value="NZ_DS996911.1"/>
</dbReference>
<dbReference type="HOGENOM" id="CLU_982162_0_0_2"/>